<gene>
    <name evidence="3" type="ORF">CDAR_221291</name>
</gene>
<protein>
    <submittedName>
        <fullName evidence="3">Uncharacterized protein</fullName>
    </submittedName>
</protein>
<comment type="caution">
    <text evidence="3">The sequence shown here is derived from an EMBL/GenBank/DDBJ whole genome shotgun (WGS) entry which is preliminary data.</text>
</comment>
<keyword evidence="4" id="KW-1185">Reference proteome</keyword>
<keyword evidence="2" id="KW-1133">Transmembrane helix</keyword>
<feature type="region of interest" description="Disordered" evidence="1">
    <location>
        <begin position="82"/>
        <end position="134"/>
    </location>
</feature>
<feature type="transmembrane region" description="Helical" evidence="2">
    <location>
        <begin position="39"/>
        <end position="58"/>
    </location>
</feature>
<organism evidence="3 4">
    <name type="scientific">Caerostris darwini</name>
    <dbReference type="NCBI Taxonomy" id="1538125"/>
    <lineage>
        <taxon>Eukaryota</taxon>
        <taxon>Metazoa</taxon>
        <taxon>Ecdysozoa</taxon>
        <taxon>Arthropoda</taxon>
        <taxon>Chelicerata</taxon>
        <taxon>Arachnida</taxon>
        <taxon>Araneae</taxon>
        <taxon>Araneomorphae</taxon>
        <taxon>Entelegynae</taxon>
        <taxon>Araneoidea</taxon>
        <taxon>Araneidae</taxon>
        <taxon>Caerostris</taxon>
    </lineage>
</organism>
<keyword evidence="2" id="KW-0472">Membrane</keyword>
<evidence type="ECO:0000313" key="4">
    <source>
        <dbReference type="Proteomes" id="UP001054837"/>
    </source>
</evidence>
<proteinExistence type="predicted"/>
<dbReference type="Proteomes" id="UP001054837">
    <property type="component" value="Unassembled WGS sequence"/>
</dbReference>
<evidence type="ECO:0000256" key="2">
    <source>
        <dbReference type="SAM" id="Phobius"/>
    </source>
</evidence>
<evidence type="ECO:0000256" key="1">
    <source>
        <dbReference type="SAM" id="MobiDB-lite"/>
    </source>
</evidence>
<feature type="compositionally biased region" description="Basic and acidic residues" evidence="1">
    <location>
        <begin position="102"/>
        <end position="112"/>
    </location>
</feature>
<sequence>MYSVVNIVQNSTVLPETVVSVNTSMATSTLGGIENTLELISALMIIISAVGLGIYFNCCEHALVPTCRSMFGIRKQSKRNHLPVPPLREVAASPRPSDQLPQEDRRESRDETPDTTIEAQENIPMLEIHAETHP</sequence>
<accession>A0AAV4WND2</accession>
<dbReference type="AlphaFoldDB" id="A0AAV4WND2"/>
<reference evidence="3 4" key="1">
    <citation type="submission" date="2021-06" db="EMBL/GenBank/DDBJ databases">
        <title>Caerostris darwini draft genome.</title>
        <authorList>
            <person name="Kono N."/>
            <person name="Arakawa K."/>
        </authorList>
    </citation>
    <scope>NUCLEOTIDE SEQUENCE [LARGE SCALE GENOMIC DNA]</scope>
</reference>
<evidence type="ECO:0000313" key="3">
    <source>
        <dbReference type="EMBL" id="GIY83465.1"/>
    </source>
</evidence>
<keyword evidence="2" id="KW-0812">Transmembrane</keyword>
<dbReference type="EMBL" id="BPLQ01014830">
    <property type="protein sequence ID" value="GIY83465.1"/>
    <property type="molecule type" value="Genomic_DNA"/>
</dbReference>
<name>A0AAV4WND2_9ARAC</name>